<protein>
    <submittedName>
        <fullName evidence="1">Uncharacterized protein</fullName>
    </submittedName>
</protein>
<proteinExistence type="predicted"/>
<evidence type="ECO:0000313" key="2">
    <source>
        <dbReference type="Proteomes" id="UP000299102"/>
    </source>
</evidence>
<keyword evidence="2" id="KW-1185">Reference proteome</keyword>
<organism evidence="1 2">
    <name type="scientific">Eumeta variegata</name>
    <name type="common">Bagworm moth</name>
    <name type="synonym">Eumeta japonica</name>
    <dbReference type="NCBI Taxonomy" id="151549"/>
    <lineage>
        <taxon>Eukaryota</taxon>
        <taxon>Metazoa</taxon>
        <taxon>Ecdysozoa</taxon>
        <taxon>Arthropoda</taxon>
        <taxon>Hexapoda</taxon>
        <taxon>Insecta</taxon>
        <taxon>Pterygota</taxon>
        <taxon>Neoptera</taxon>
        <taxon>Endopterygota</taxon>
        <taxon>Lepidoptera</taxon>
        <taxon>Glossata</taxon>
        <taxon>Ditrysia</taxon>
        <taxon>Tineoidea</taxon>
        <taxon>Psychidae</taxon>
        <taxon>Oiketicinae</taxon>
        <taxon>Eumeta</taxon>
    </lineage>
</organism>
<comment type="caution">
    <text evidence="1">The sequence shown here is derived from an EMBL/GenBank/DDBJ whole genome shotgun (WGS) entry which is preliminary data.</text>
</comment>
<gene>
    <name evidence="1" type="ORF">EVAR_27583_1</name>
</gene>
<name>A0A4C1W9W9_EUMVA</name>
<dbReference type="Proteomes" id="UP000299102">
    <property type="component" value="Unassembled WGS sequence"/>
</dbReference>
<reference evidence="1 2" key="1">
    <citation type="journal article" date="2019" name="Commun. Biol.">
        <title>The bagworm genome reveals a unique fibroin gene that provides high tensile strength.</title>
        <authorList>
            <person name="Kono N."/>
            <person name="Nakamura H."/>
            <person name="Ohtoshi R."/>
            <person name="Tomita M."/>
            <person name="Numata K."/>
            <person name="Arakawa K."/>
        </authorList>
    </citation>
    <scope>NUCLEOTIDE SEQUENCE [LARGE SCALE GENOMIC DNA]</scope>
</reference>
<accession>A0A4C1W9W9</accession>
<evidence type="ECO:0000313" key="1">
    <source>
        <dbReference type="EMBL" id="GBP48196.1"/>
    </source>
</evidence>
<dbReference type="EMBL" id="BGZK01000518">
    <property type="protein sequence ID" value="GBP48196.1"/>
    <property type="molecule type" value="Genomic_DNA"/>
</dbReference>
<dbReference type="AlphaFoldDB" id="A0A4C1W9W9"/>
<sequence length="79" mass="8758">MKCEKKVWQTKRVCGGKSAPMSPIIELVPEVATAAARAPARFLPQCRRPARARALRYPFLWSGQRGRARAPPGKRSLTA</sequence>